<proteinExistence type="predicted"/>
<reference evidence="3 4" key="1">
    <citation type="journal article" date="2016" name="Nat. Commun.">
        <title>Thousands of microbial genomes shed light on interconnected biogeochemical processes in an aquifer system.</title>
        <authorList>
            <person name="Anantharaman K."/>
            <person name="Brown C.T."/>
            <person name="Hug L.A."/>
            <person name="Sharon I."/>
            <person name="Castelle C.J."/>
            <person name="Probst A.J."/>
            <person name="Thomas B.C."/>
            <person name="Singh A."/>
            <person name="Wilkins M.J."/>
            <person name="Karaoz U."/>
            <person name="Brodie E.L."/>
            <person name="Williams K.H."/>
            <person name="Hubbard S.S."/>
            <person name="Banfield J.F."/>
        </authorList>
    </citation>
    <scope>NUCLEOTIDE SEQUENCE [LARGE SCALE GENOMIC DNA]</scope>
</reference>
<dbReference type="GO" id="GO:0004029">
    <property type="term" value="F:aldehyde dehydrogenase (NAD+) activity"/>
    <property type="evidence" value="ECO:0007669"/>
    <property type="project" value="TreeGrafter"/>
</dbReference>
<feature type="domain" description="NAD-dependent epimerase/dehydratase" evidence="2">
    <location>
        <begin position="10"/>
        <end position="228"/>
    </location>
</feature>
<feature type="transmembrane region" description="Helical" evidence="1">
    <location>
        <begin position="261"/>
        <end position="284"/>
    </location>
</feature>
<name>A0A1F5RG89_9BACT</name>
<dbReference type="PANTHER" id="PTHR48079">
    <property type="entry name" value="PROTEIN YEEZ"/>
    <property type="match status" value="1"/>
</dbReference>
<comment type="caution">
    <text evidence="3">The sequence shown here is derived from an EMBL/GenBank/DDBJ whole genome shotgun (WGS) entry which is preliminary data.</text>
</comment>
<protein>
    <recommendedName>
        <fullName evidence="2">NAD-dependent epimerase/dehydratase domain-containing protein</fullName>
    </recommendedName>
</protein>
<dbReference type="Proteomes" id="UP000177230">
    <property type="component" value="Unassembled WGS sequence"/>
</dbReference>
<dbReference type="EMBL" id="MFFM01000019">
    <property type="protein sequence ID" value="OGF13422.1"/>
    <property type="molecule type" value="Genomic_DNA"/>
</dbReference>
<dbReference type="Pfam" id="PF01370">
    <property type="entry name" value="Epimerase"/>
    <property type="match status" value="1"/>
</dbReference>
<dbReference type="AlphaFoldDB" id="A0A1F5RG89"/>
<keyword evidence="1" id="KW-0812">Transmembrane</keyword>
<keyword evidence="1" id="KW-1133">Transmembrane helix</keyword>
<dbReference type="InterPro" id="IPR001509">
    <property type="entry name" value="Epimerase_deHydtase"/>
</dbReference>
<dbReference type="InterPro" id="IPR051783">
    <property type="entry name" value="NAD(P)-dependent_oxidoreduct"/>
</dbReference>
<evidence type="ECO:0000313" key="3">
    <source>
        <dbReference type="EMBL" id="OGF13422.1"/>
    </source>
</evidence>
<dbReference type="InterPro" id="IPR036291">
    <property type="entry name" value="NAD(P)-bd_dom_sf"/>
</dbReference>
<sequence>MIEPEGKSLALITGASGFIGSHLAENLLEKGCRVRALVRTTSNLRWLKGLDLELAYGSFDDQASLVEAVNGADYIFHLAAAKSGSRDRIFHHNVAATVDLAKAAVRSAPGLKRFVFSSSQAAAGPSACLEEPRCESDQCRPISDYGRSKLEAERQLMRWAEKIPLTMIRPPTVYGPRDTDVLLYFQWINRGLALLPGFKKRLAQLIFVRDLTEGMIAAARSDAAAGKTYFLSHPQSYSWQEISCSIAQSLGKKALPLRIPLGMALFGALLAEGGAVMAGGNSIFNRQKVREMSQRYWTCSPGQAEKDFGFNCRHDLKRGLEITARWYRENGWL</sequence>
<dbReference type="SUPFAM" id="SSF51735">
    <property type="entry name" value="NAD(P)-binding Rossmann-fold domains"/>
    <property type="match status" value="1"/>
</dbReference>
<organism evidence="3 4">
    <name type="scientific">Candidatus Edwardsbacteria bacterium GWF2_54_11</name>
    <dbReference type="NCBI Taxonomy" id="1817851"/>
    <lineage>
        <taxon>Bacteria</taxon>
        <taxon>Candidatus Edwardsiibacteriota</taxon>
    </lineage>
</organism>
<gene>
    <name evidence="3" type="ORF">A2024_05420</name>
</gene>
<dbReference type="GO" id="GO:0005737">
    <property type="term" value="C:cytoplasm"/>
    <property type="evidence" value="ECO:0007669"/>
    <property type="project" value="TreeGrafter"/>
</dbReference>
<keyword evidence="1" id="KW-0472">Membrane</keyword>
<evidence type="ECO:0000259" key="2">
    <source>
        <dbReference type="Pfam" id="PF01370"/>
    </source>
</evidence>
<accession>A0A1F5RG89</accession>
<dbReference type="PANTHER" id="PTHR48079:SF6">
    <property type="entry name" value="NAD(P)-BINDING DOMAIN-CONTAINING PROTEIN-RELATED"/>
    <property type="match status" value="1"/>
</dbReference>
<dbReference type="Gene3D" id="3.40.50.720">
    <property type="entry name" value="NAD(P)-binding Rossmann-like Domain"/>
    <property type="match status" value="1"/>
</dbReference>
<evidence type="ECO:0000313" key="4">
    <source>
        <dbReference type="Proteomes" id="UP000177230"/>
    </source>
</evidence>
<evidence type="ECO:0000256" key="1">
    <source>
        <dbReference type="SAM" id="Phobius"/>
    </source>
</evidence>